<name>A0AAV4VS67_9ARAC</name>
<reference evidence="1 2" key="1">
    <citation type="submission" date="2021-06" db="EMBL/GenBank/DDBJ databases">
        <title>Caerostris darwini draft genome.</title>
        <authorList>
            <person name="Kono N."/>
            <person name="Arakawa K."/>
        </authorList>
    </citation>
    <scope>NUCLEOTIDE SEQUENCE [LARGE SCALE GENOMIC DNA]</scope>
</reference>
<evidence type="ECO:0000313" key="1">
    <source>
        <dbReference type="EMBL" id="GIY72646.1"/>
    </source>
</evidence>
<comment type="caution">
    <text evidence="1">The sequence shown here is derived from an EMBL/GenBank/DDBJ whole genome shotgun (WGS) entry which is preliminary data.</text>
</comment>
<evidence type="ECO:0000313" key="2">
    <source>
        <dbReference type="Proteomes" id="UP001054837"/>
    </source>
</evidence>
<dbReference type="AlphaFoldDB" id="A0AAV4VS67"/>
<sequence length="127" mass="14764">MSNGTEVSYLQKIPRDKILESRKKKGRAEKATSTSDATILLLRLHHIKRSEQRLPLKRPLMKASEVFGERKRMTLLQFVKQGIFKRSIENIPKVVGFLNEDKIWRTLVVYQTMKLETSPFNALKLVP</sequence>
<gene>
    <name evidence="1" type="ORF">CDAR_604791</name>
</gene>
<dbReference type="EMBL" id="BPLQ01013509">
    <property type="protein sequence ID" value="GIY72646.1"/>
    <property type="molecule type" value="Genomic_DNA"/>
</dbReference>
<accession>A0AAV4VS67</accession>
<proteinExistence type="predicted"/>
<organism evidence="1 2">
    <name type="scientific">Caerostris darwini</name>
    <dbReference type="NCBI Taxonomy" id="1538125"/>
    <lineage>
        <taxon>Eukaryota</taxon>
        <taxon>Metazoa</taxon>
        <taxon>Ecdysozoa</taxon>
        <taxon>Arthropoda</taxon>
        <taxon>Chelicerata</taxon>
        <taxon>Arachnida</taxon>
        <taxon>Araneae</taxon>
        <taxon>Araneomorphae</taxon>
        <taxon>Entelegynae</taxon>
        <taxon>Araneoidea</taxon>
        <taxon>Araneidae</taxon>
        <taxon>Caerostris</taxon>
    </lineage>
</organism>
<protein>
    <submittedName>
        <fullName evidence="1">Uncharacterized protein</fullName>
    </submittedName>
</protein>
<keyword evidence="2" id="KW-1185">Reference proteome</keyword>
<dbReference type="Proteomes" id="UP001054837">
    <property type="component" value="Unassembled WGS sequence"/>
</dbReference>